<organism evidence="2 3">
    <name type="scientific">Lachnellula subtilissima</name>
    <dbReference type="NCBI Taxonomy" id="602034"/>
    <lineage>
        <taxon>Eukaryota</taxon>
        <taxon>Fungi</taxon>
        <taxon>Dikarya</taxon>
        <taxon>Ascomycota</taxon>
        <taxon>Pezizomycotina</taxon>
        <taxon>Leotiomycetes</taxon>
        <taxon>Helotiales</taxon>
        <taxon>Lachnaceae</taxon>
        <taxon>Lachnellula</taxon>
    </lineage>
</organism>
<dbReference type="Proteomes" id="UP000462212">
    <property type="component" value="Unassembled WGS sequence"/>
</dbReference>
<dbReference type="Pfam" id="PF13540">
    <property type="entry name" value="RCC1_2"/>
    <property type="match status" value="1"/>
</dbReference>
<evidence type="ECO:0000313" key="2">
    <source>
        <dbReference type="EMBL" id="TVY35830.1"/>
    </source>
</evidence>
<name>A0A8H8RHY9_9HELO</name>
<dbReference type="InterPro" id="IPR051553">
    <property type="entry name" value="Ran_GTPase-activating"/>
</dbReference>
<evidence type="ECO:0000256" key="1">
    <source>
        <dbReference type="PROSITE-ProRule" id="PRU00235"/>
    </source>
</evidence>
<comment type="caution">
    <text evidence="2">The sequence shown here is derived from an EMBL/GenBank/DDBJ whole genome shotgun (WGS) entry which is preliminary data.</text>
</comment>
<dbReference type="PANTHER" id="PTHR45982:SF5">
    <property type="entry name" value="RCC DOMAIN-CONTAINING PROTEIN ATS1"/>
    <property type="match status" value="1"/>
</dbReference>
<proteinExistence type="predicted"/>
<feature type="repeat" description="RCC1" evidence="1">
    <location>
        <begin position="152"/>
        <end position="206"/>
    </location>
</feature>
<dbReference type="Gene3D" id="2.130.10.30">
    <property type="entry name" value="Regulator of chromosome condensation 1/beta-lactamase-inhibitor protein II"/>
    <property type="match status" value="2"/>
</dbReference>
<dbReference type="InterPro" id="IPR000408">
    <property type="entry name" value="Reg_chr_condens"/>
</dbReference>
<dbReference type="AlphaFoldDB" id="A0A8H8RHY9"/>
<reference evidence="2 3" key="1">
    <citation type="submission" date="2018-05" db="EMBL/GenBank/DDBJ databases">
        <title>Genome sequencing and assembly of the regulated plant pathogen Lachnellula willkommii and related sister species for the development of diagnostic species identification markers.</title>
        <authorList>
            <person name="Giroux E."/>
            <person name="Bilodeau G."/>
        </authorList>
    </citation>
    <scope>NUCLEOTIDE SEQUENCE [LARGE SCALE GENOMIC DNA]</scope>
    <source>
        <strain evidence="2 3">CBS 197.66</strain>
    </source>
</reference>
<feature type="repeat" description="RCC1" evidence="1">
    <location>
        <begin position="34"/>
        <end position="90"/>
    </location>
</feature>
<dbReference type="InterPro" id="IPR009091">
    <property type="entry name" value="RCC1/BLIP-II"/>
</dbReference>
<feature type="repeat" description="RCC1" evidence="1">
    <location>
        <begin position="207"/>
        <end position="255"/>
    </location>
</feature>
<dbReference type="SUPFAM" id="SSF50985">
    <property type="entry name" value="RCC1/BLIP-II"/>
    <property type="match status" value="1"/>
</dbReference>
<dbReference type="EMBL" id="QGMJ01000484">
    <property type="protein sequence ID" value="TVY35830.1"/>
    <property type="molecule type" value="Genomic_DNA"/>
</dbReference>
<keyword evidence="3" id="KW-1185">Reference proteome</keyword>
<evidence type="ECO:0000313" key="3">
    <source>
        <dbReference type="Proteomes" id="UP000462212"/>
    </source>
</evidence>
<protein>
    <submittedName>
        <fullName evidence="2">RCC1 repeat-containing protein</fullName>
    </submittedName>
</protein>
<dbReference type="PRINTS" id="PR00633">
    <property type="entry name" value="RCCNDNSATION"/>
</dbReference>
<sequence length="393" mass="41870">MQKPANFCIVYRQASEFNPEFLNLTCSQKKIKMGVVYAIGSNGSGQLGIGHKEDVSVPKEVNFTPGTILSTASKVKVAAGGNHTLLLSSGDVHCSGDPSSGACGLVSGSDYSESCFQKIRLSEDLDKSRILFCAATWEASIIVQEDENGRATKVYSFGIGNKGELAQGELLFRSSKAQLVKNFPPEGSEIVDLTASVTHVVAVLDNGAVYGWGNGRKGQLGQPEGIICSPKIIDVDFKVLRTVCGREFTYLVGEPEKGEHVILGSDKWNIRSSAPPVVPRWKDVGASWGSIFVLQEDGNLLSWGREDHGQLTPPALPSMSQIGVGSEHVLGLTVDGDVLAWGWGEHGNCGPITTNGDVKGRWNVIASSKYLPPGTKISSIGAGCATSWIFISD</sequence>
<gene>
    <name evidence="2" type="ORF">LSUB1_G002790</name>
</gene>
<dbReference type="OrthoDB" id="5370059at2759"/>
<dbReference type="PROSITE" id="PS50012">
    <property type="entry name" value="RCC1_3"/>
    <property type="match status" value="4"/>
</dbReference>
<accession>A0A8H8RHY9</accession>
<feature type="repeat" description="RCC1" evidence="1">
    <location>
        <begin position="298"/>
        <end position="335"/>
    </location>
</feature>
<dbReference type="PANTHER" id="PTHR45982">
    <property type="entry name" value="REGULATOR OF CHROMOSOME CONDENSATION"/>
    <property type="match status" value="1"/>
</dbReference>
<dbReference type="Pfam" id="PF00415">
    <property type="entry name" value="RCC1"/>
    <property type="match status" value="2"/>
</dbReference>